<dbReference type="SMART" id="SM01411">
    <property type="entry name" value="Ephrin_rec_like"/>
    <property type="match status" value="1"/>
</dbReference>
<proteinExistence type="predicted"/>
<keyword evidence="1" id="KW-0472">Membrane</keyword>
<dbReference type="InterPro" id="IPR011641">
    <property type="entry name" value="Tyr-kin_ephrin_A/B_rcpt-like"/>
</dbReference>
<evidence type="ECO:0000313" key="4">
    <source>
        <dbReference type="Proteomes" id="UP000815325"/>
    </source>
</evidence>
<dbReference type="SUPFAM" id="SSF57184">
    <property type="entry name" value="Growth factor receptor domain"/>
    <property type="match status" value="1"/>
</dbReference>
<feature type="transmembrane region" description="Helical" evidence="1">
    <location>
        <begin position="808"/>
        <end position="828"/>
    </location>
</feature>
<feature type="transmembrane region" description="Helical" evidence="1">
    <location>
        <begin position="657"/>
        <end position="681"/>
    </location>
</feature>
<feature type="transmembrane region" description="Helical" evidence="1">
    <location>
        <begin position="855"/>
        <end position="874"/>
    </location>
</feature>
<protein>
    <recommendedName>
        <fullName evidence="2">Tyrosine-protein kinase ephrin type A/B receptor-like domain-containing protein</fullName>
    </recommendedName>
</protein>
<accession>A0ABQ7H6K5</accession>
<dbReference type="CDD" id="cd00185">
    <property type="entry name" value="TNFRSF"/>
    <property type="match status" value="2"/>
</dbReference>
<comment type="caution">
    <text evidence="3">The sequence shown here is derived from an EMBL/GenBank/DDBJ whole genome shotgun (WGS) entry which is preliminary data.</text>
</comment>
<dbReference type="Gene3D" id="2.10.50.10">
    <property type="entry name" value="Tumor Necrosis Factor Receptor, subunit A, domain 2"/>
    <property type="match status" value="1"/>
</dbReference>
<evidence type="ECO:0000259" key="2">
    <source>
        <dbReference type="Pfam" id="PF07699"/>
    </source>
</evidence>
<keyword evidence="1" id="KW-0812">Transmembrane</keyword>
<evidence type="ECO:0000256" key="1">
    <source>
        <dbReference type="SAM" id="Phobius"/>
    </source>
</evidence>
<dbReference type="PANTHER" id="PTHR11319:SF35">
    <property type="entry name" value="OUTER MEMBRANE PROTEIN PMPC-RELATED"/>
    <property type="match status" value="1"/>
</dbReference>
<sequence>MKKPLKSMVFTSGHAEEGFLAEVGPISEFVLTPVSWVAPMRFQTDSSDFKKGSLSITEGVKACVTPDVGQWLMRRNVGINSQTIRDFIKLWESNPAYDPVTVKYPQIQETHTVCSQPVYQADPEKSFFGVRQGTEELILEFVCSLSQAFKAHRSILHGHIPPVLSMSEVQALCLLLLLLLLLLLPLLRCLSSGRFDEAHGLVWPLLVAGADRINCFSKFVQFVRHQAVSNRDSFFGSAQDYAVSYQSEMKKLPTHIAAGASASGYLLMLALQGAFTKCDIGATAGDPTNLLYGSSGNISCADNLNDGFERLRERLELMQVQTFFGQILFNSFRQNFAGEVKVLQAQKKIRDLKEILSPAVVLPLKLATASLKLPQPNRYEPVCPPGGYQNPDPFEPCIKCDKGHFQDKAGASRCMRCFKNFYTNSTGAKACDRCPANSETAVRGATAITQCTCKPGFFTRYGRPGTPCEPCPAHATCAGDNDVPRNDPGWHAEPDQPWQMYDCNPGTPCTGNFTCQTGYTGRMCADCEPGYFVAFERCLPCVGEAANIIIMLLVYVLFIIVVVGLSRNMEIIHLLMNFCEYSVLQSLGFEMQTLAAAETLPKAAAETSQTLSILALFNLRWPVPIEIIFNVAGVLSFEMDLIQPQCVTEWGFAENLYIQLAWPVFLLIMMFTWTSVTQAAFRMKLKLNGKSLDDFGSSSFQTSFSSQKSGSFSTSKLLGGSSLGGSSAALSLDTSKWYTILQKNVMDSVRYHPIEWTFARRLKREGSPSDHWMLAYTGAEEVGIRRAVFYVPSSPQEMHELWLERMSIPLMALNLGYVVILKYCLTAFSCRDFMGTLYLSYEPGTMCYTADHYKLMLVAAAGLVVYVGGTWFMFGHVMYNLKKTGSFVLFNVLPYMRITAQDAHCIAAHVQYMRITAQGAHCVAVHVHHSIRRN</sequence>
<dbReference type="Proteomes" id="UP000815325">
    <property type="component" value="Unassembled WGS sequence"/>
</dbReference>
<evidence type="ECO:0000313" key="3">
    <source>
        <dbReference type="EMBL" id="KAF5842498.1"/>
    </source>
</evidence>
<dbReference type="InterPro" id="IPR009030">
    <property type="entry name" value="Growth_fac_rcpt_cys_sf"/>
</dbReference>
<gene>
    <name evidence="3" type="ORF">DUNSADRAFT_6742</name>
</gene>
<keyword evidence="4" id="KW-1185">Reference proteome</keyword>
<dbReference type="EMBL" id="MU069460">
    <property type="protein sequence ID" value="KAF5842498.1"/>
    <property type="molecule type" value="Genomic_DNA"/>
</dbReference>
<organism evidence="3 4">
    <name type="scientific">Dunaliella salina</name>
    <name type="common">Green alga</name>
    <name type="synonym">Protococcus salinus</name>
    <dbReference type="NCBI Taxonomy" id="3046"/>
    <lineage>
        <taxon>Eukaryota</taxon>
        <taxon>Viridiplantae</taxon>
        <taxon>Chlorophyta</taxon>
        <taxon>core chlorophytes</taxon>
        <taxon>Chlorophyceae</taxon>
        <taxon>CS clade</taxon>
        <taxon>Chlamydomonadales</taxon>
        <taxon>Dunaliellaceae</taxon>
        <taxon>Dunaliella</taxon>
    </lineage>
</organism>
<reference evidence="3" key="1">
    <citation type="submission" date="2017-08" db="EMBL/GenBank/DDBJ databases">
        <authorList>
            <person name="Polle J.E."/>
            <person name="Barry K."/>
            <person name="Cushman J."/>
            <person name="Schmutz J."/>
            <person name="Tran D."/>
            <person name="Hathwaick L.T."/>
            <person name="Yim W.C."/>
            <person name="Jenkins J."/>
            <person name="Mckie-Krisberg Z.M."/>
            <person name="Prochnik S."/>
            <person name="Lindquist E."/>
            <person name="Dockter R.B."/>
            <person name="Adam C."/>
            <person name="Molina H."/>
            <person name="Bunkerborg J."/>
            <person name="Jin E."/>
            <person name="Buchheim M."/>
            <person name="Magnuson J."/>
        </authorList>
    </citation>
    <scope>NUCLEOTIDE SEQUENCE</scope>
    <source>
        <strain evidence="3">CCAP 19/18</strain>
    </source>
</reference>
<name>A0ABQ7H6K5_DUNSA</name>
<dbReference type="PANTHER" id="PTHR11319">
    <property type="entry name" value="G PROTEIN-COUPLED RECEPTOR-RELATED"/>
    <property type="match status" value="1"/>
</dbReference>
<dbReference type="Pfam" id="PF07699">
    <property type="entry name" value="Ephrin_rec_like"/>
    <property type="match status" value="1"/>
</dbReference>
<feature type="transmembrane region" description="Helical" evidence="1">
    <location>
        <begin position="545"/>
        <end position="566"/>
    </location>
</feature>
<feature type="domain" description="Tyrosine-protein kinase ephrin type A/B receptor-like" evidence="2">
    <location>
        <begin position="409"/>
        <end position="451"/>
    </location>
</feature>
<keyword evidence="1" id="KW-1133">Transmembrane helix</keyword>
<feature type="transmembrane region" description="Helical" evidence="1">
    <location>
        <begin position="619"/>
        <end position="637"/>
    </location>
</feature>